<dbReference type="GO" id="GO:0016787">
    <property type="term" value="F:hydrolase activity"/>
    <property type="evidence" value="ECO:0007669"/>
    <property type="project" value="UniProtKB-KW"/>
</dbReference>
<dbReference type="RefSeq" id="WP_317771110.1">
    <property type="nucleotide sequence ID" value="NZ_JAWMAJ010000029.1"/>
</dbReference>
<dbReference type="PANTHER" id="PTHR46825:SF7">
    <property type="entry name" value="D-ALANYL-D-ALANINE CARBOXYPEPTIDASE"/>
    <property type="match status" value="1"/>
</dbReference>
<proteinExistence type="predicted"/>
<reference evidence="4 5" key="1">
    <citation type="submission" date="2023-10" db="EMBL/GenBank/DDBJ databases">
        <title>Characterization of rhizosphere-enriched actinobacteria from wheat plants lab-grown on chernevaya soil.</title>
        <authorList>
            <person name="Tikhonova E.N."/>
            <person name="Konopkin A."/>
            <person name="Kravchenko I.K."/>
        </authorList>
    </citation>
    <scope>NUCLEOTIDE SEQUENCE [LARGE SCALE GENOMIC DNA]</scope>
    <source>
        <strain evidence="4 5">RR29</strain>
    </source>
</reference>
<dbReference type="Proteomes" id="UP001187346">
    <property type="component" value="Unassembled WGS sequence"/>
</dbReference>
<sequence length="402" mass="42795">MMTFRQLTAAAALAAVGLGLATPMASATESRQRTTESRQRTTESRQRATTLQRSVDAIQKTGTVAVIAQSTGPDGRRYAATGVSDTTTGRAARVTDKFRIASSTKAFVSTVMLQLVGEGRVSLDDTVEHWLPGVVSGNGNDGNAITVRQLLNHTSGLFNYTADFPAISSVADFEADRYTTWTPQQLVGIAMRHAPDFAPGTEWEYSNTNYILAGMIVQKATGHTWQQEVTRRIIRPLGLRDTSAPDTSARIPGQHLHGYSNFGDSGPTIDVTDLNPTAAGSAGAMISTTGDLTRFFSALLGGKLLRPAQLAEMKTTVRAASLDPVWPGARYGLGLMEIPLSCGGVYYSHAGDLMGYTTRDGVSADGRRTVVLEATGDGAPDLSTEMAQNALIDTELCATARK</sequence>
<feature type="domain" description="Beta-lactamase-related" evidence="3">
    <location>
        <begin position="75"/>
        <end position="381"/>
    </location>
</feature>
<dbReference type="Gene3D" id="3.40.710.10">
    <property type="entry name" value="DD-peptidase/beta-lactamase superfamily"/>
    <property type="match status" value="1"/>
</dbReference>
<feature type="compositionally biased region" description="Basic and acidic residues" evidence="1">
    <location>
        <begin position="30"/>
        <end position="46"/>
    </location>
</feature>
<dbReference type="InterPro" id="IPR050491">
    <property type="entry name" value="AmpC-like"/>
</dbReference>
<feature type="chain" id="PRO_5046315375" evidence="2">
    <location>
        <begin position="28"/>
        <end position="402"/>
    </location>
</feature>
<dbReference type="EMBL" id="JAWMAJ010000029">
    <property type="protein sequence ID" value="MDV7216535.1"/>
    <property type="molecule type" value="Genomic_DNA"/>
</dbReference>
<dbReference type="EC" id="3.1.1.103" evidence="4"/>
<evidence type="ECO:0000259" key="3">
    <source>
        <dbReference type="Pfam" id="PF00144"/>
    </source>
</evidence>
<accession>A0ABU4F7H2</accession>
<dbReference type="InterPro" id="IPR001466">
    <property type="entry name" value="Beta-lactam-related"/>
</dbReference>
<comment type="caution">
    <text evidence="4">The sequence shown here is derived from an EMBL/GenBank/DDBJ whole genome shotgun (WGS) entry which is preliminary data.</text>
</comment>
<feature type="signal peptide" evidence="2">
    <location>
        <begin position="1"/>
        <end position="27"/>
    </location>
</feature>
<feature type="region of interest" description="Disordered" evidence="1">
    <location>
        <begin position="24"/>
        <end position="51"/>
    </location>
</feature>
<evidence type="ECO:0000256" key="2">
    <source>
        <dbReference type="SAM" id="SignalP"/>
    </source>
</evidence>
<evidence type="ECO:0000313" key="4">
    <source>
        <dbReference type="EMBL" id="MDV7216535.1"/>
    </source>
</evidence>
<dbReference type="Pfam" id="PF00144">
    <property type="entry name" value="Beta-lactamase"/>
    <property type="match status" value="1"/>
</dbReference>
<evidence type="ECO:0000313" key="5">
    <source>
        <dbReference type="Proteomes" id="UP001187346"/>
    </source>
</evidence>
<name>A0ABU4F7H2_9ACTN</name>
<keyword evidence="2" id="KW-0732">Signal</keyword>
<dbReference type="PANTHER" id="PTHR46825">
    <property type="entry name" value="D-ALANYL-D-ALANINE-CARBOXYPEPTIDASE/ENDOPEPTIDASE AMPH"/>
    <property type="match status" value="1"/>
</dbReference>
<keyword evidence="5" id="KW-1185">Reference proteome</keyword>
<gene>
    <name evidence="4" type="ORF">R5A26_11285</name>
</gene>
<keyword evidence="4" id="KW-0378">Hydrolase</keyword>
<protein>
    <submittedName>
        <fullName evidence="4">Serine hydrolase domain-containing protein</fullName>
        <ecNumber evidence="4">3.1.1.103</ecNumber>
    </submittedName>
</protein>
<dbReference type="SUPFAM" id="SSF56601">
    <property type="entry name" value="beta-lactamase/transpeptidase-like"/>
    <property type="match status" value="1"/>
</dbReference>
<organism evidence="4 5">
    <name type="scientific">Streptomyces prunicolor</name>
    <dbReference type="NCBI Taxonomy" id="67348"/>
    <lineage>
        <taxon>Bacteria</taxon>
        <taxon>Bacillati</taxon>
        <taxon>Actinomycetota</taxon>
        <taxon>Actinomycetes</taxon>
        <taxon>Kitasatosporales</taxon>
        <taxon>Streptomycetaceae</taxon>
        <taxon>Streptomyces</taxon>
    </lineage>
</organism>
<dbReference type="InterPro" id="IPR012338">
    <property type="entry name" value="Beta-lactam/transpept-like"/>
</dbReference>
<evidence type="ECO:0000256" key="1">
    <source>
        <dbReference type="SAM" id="MobiDB-lite"/>
    </source>
</evidence>